<dbReference type="STRING" id="1890364.A0A2P6P016"/>
<keyword evidence="6" id="KW-0560">Oxidoreductase</keyword>
<dbReference type="SUPFAM" id="SSF56801">
    <property type="entry name" value="Acetyl-CoA synthetase-like"/>
    <property type="match status" value="1"/>
</dbReference>
<protein>
    <recommendedName>
        <fullName evidence="9">aldose reductase</fullName>
        <ecNumber evidence="9">1.1.1.21</ecNumber>
    </recommendedName>
</protein>
<comment type="similarity">
    <text evidence="2">Belongs to the aldo/keto reductase family.</text>
</comment>
<dbReference type="SUPFAM" id="SSF51735">
    <property type="entry name" value="NAD(P)-binding Rossmann-fold domains"/>
    <property type="match status" value="1"/>
</dbReference>
<keyword evidence="7" id="KW-0520">NAD</keyword>
<dbReference type="InterPro" id="IPR036736">
    <property type="entry name" value="ACP-like_sf"/>
</dbReference>
<evidence type="ECO:0000313" key="12">
    <source>
        <dbReference type="Proteomes" id="UP000241769"/>
    </source>
</evidence>
<keyword evidence="5" id="KW-0859">Xylose metabolism</keyword>
<dbReference type="InParanoid" id="A0A2P6P016"/>
<evidence type="ECO:0000256" key="5">
    <source>
        <dbReference type="ARBA" id="ARBA00022629"/>
    </source>
</evidence>
<dbReference type="OrthoDB" id="416253at2759"/>
<dbReference type="Gene3D" id="3.20.20.100">
    <property type="entry name" value="NADP-dependent oxidoreductase domain"/>
    <property type="match status" value="1"/>
</dbReference>
<organism evidence="11 12">
    <name type="scientific">Planoprotostelium fungivorum</name>
    <dbReference type="NCBI Taxonomy" id="1890364"/>
    <lineage>
        <taxon>Eukaryota</taxon>
        <taxon>Amoebozoa</taxon>
        <taxon>Evosea</taxon>
        <taxon>Variosea</taxon>
        <taxon>Cavosteliida</taxon>
        <taxon>Cavosteliaceae</taxon>
        <taxon>Planoprotostelium</taxon>
    </lineage>
</organism>
<dbReference type="Gene3D" id="1.10.1200.10">
    <property type="entry name" value="ACP-like"/>
    <property type="match status" value="1"/>
</dbReference>
<accession>A0A2P6P016</accession>
<reference evidence="11 12" key="1">
    <citation type="journal article" date="2018" name="Genome Biol. Evol.">
        <title>Multiple Roots of Fruiting Body Formation in Amoebozoa.</title>
        <authorList>
            <person name="Hillmann F."/>
            <person name="Forbes G."/>
            <person name="Novohradska S."/>
            <person name="Ferling I."/>
            <person name="Riege K."/>
            <person name="Groth M."/>
            <person name="Westermann M."/>
            <person name="Marz M."/>
            <person name="Spaller T."/>
            <person name="Winckler T."/>
            <person name="Schaap P."/>
            <person name="Glockner G."/>
        </authorList>
    </citation>
    <scope>NUCLEOTIDE SEQUENCE [LARGE SCALE GENOMIC DNA]</scope>
    <source>
        <strain evidence="11 12">Jena</strain>
    </source>
</reference>
<dbReference type="InterPro" id="IPR000873">
    <property type="entry name" value="AMP-dep_synth/lig_dom"/>
</dbReference>
<dbReference type="GO" id="GO:0042843">
    <property type="term" value="P:D-xylose catabolic process"/>
    <property type="evidence" value="ECO:0007669"/>
    <property type="project" value="UniProtKB-UniPathway"/>
</dbReference>
<dbReference type="InterPro" id="IPR020845">
    <property type="entry name" value="AMP-binding_CS"/>
</dbReference>
<dbReference type="Gene3D" id="3.40.50.12780">
    <property type="entry name" value="N-terminal domain of ligase-like"/>
    <property type="match status" value="1"/>
</dbReference>
<dbReference type="InterPro" id="IPR020471">
    <property type="entry name" value="AKR"/>
</dbReference>
<dbReference type="Pfam" id="PF00248">
    <property type="entry name" value="Aldo_ket_red"/>
    <property type="match status" value="1"/>
</dbReference>
<dbReference type="SUPFAM" id="SSF51430">
    <property type="entry name" value="NAD(P)-linked oxidoreductase"/>
    <property type="match status" value="1"/>
</dbReference>
<dbReference type="PROSITE" id="PS00455">
    <property type="entry name" value="AMP_BINDING"/>
    <property type="match status" value="1"/>
</dbReference>
<dbReference type="InterPro" id="IPR042099">
    <property type="entry name" value="ANL_N_sf"/>
</dbReference>
<dbReference type="GO" id="GO:0031177">
    <property type="term" value="F:phosphopantetheine binding"/>
    <property type="evidence" value="ECO:0007669"/>
    <property type="project" value="InterPro"/>
</dbReference>
<gene>
    <name evidence="11" type="ORF">PROFUN_00782</name>
</gene>
<evidence type="ECO:0000313" key="11">
    <source>
        <dbReference type="EMBL" id="PRP89518.1"/>
    </source>
</evidence>
<keyword evidence="4" id="KW-0597">Phosphoprotein</keyword>
<dbReference type="Gene3D" id="3.40.50.720">
    <property type="entry name" value="NAD(P)-binding Rossmann-like Domain"/>
    <property type="match status" value="1"/>
</dbReference>
<evidence type="ECO:0000256" key="4">
    <source>
        <dbReference type="ARBA" id="ARBA00022553"/>
    </source>
</evidence>
<dbReference type="Pfam" id="PF23562">
    <property type="entry name" value="AMP-binding_C_3"/>
    <property type="match status" value="1"/>
</dbReference>
<evidence type="ECO:0000256" key="7">
    <source>
        <dbReference type="ARBA" id="ARBA00023027"/>
    </source>
</evidence>
<dbReference type="Pfam" id="PF00501">
    <property type="entry name" value="AMP-binding"/>
    <property type="match status" value="1"/>
</dbReference>
<dbReference type="UniPathway" id="UPA00810"/>
<dbReference type="PRINTS" id="PR00069">
    <property type="entry name" value="ALDKETRDTASE"/>
</dbReference>
<dbReference type="FunFam" id="3.20.20.100:FF:000007">
    <property type="entry name" value="NAD(P)H-dependent D-xylose reductase xyl1"/>
    <property type="match status" value="1"/>
</dbReference>
<dbReference type="PROSITE" id="PS00798">
    <property type="entry name" value="ALDOKETO_REDUCTASE_1"/>
    <property type="match status" value="1"/>
</dbReference>
<dbReference type="InterPro" id="IPR044487">
    <property type="entry name" value="AKR2D"/>
</dbReference>
<dbReference type="InterPro" id="IPR018170">
    <property type="entry name" value="Aldo/ket_reductase_CS"/>
</dbReference>
<dbReference type="InterPro" id="IPR009081">
    <property type="entry name" value="PP-bd_ACP"/>
</dbReference>
<evidence type="ECO:0000256" key="2">
    <source>
        <dbReference type="ARBA" id="ARBA00007905"/>
    </source>
</evidence>
<name>A0A2P6P016_9EUKA</name>
<dbReference type="GO" id="GO:0032866">
    <property type="term" value="F:D-xylose reductase (NADPH) activity"/>
    <property type="evidence" value="ECO:0007669"/>
    <property type="project" value="InterPro"/>
</dbReference>
<evidence type="ECO:0000259" key="10">
    <source>
        <dbReference type="PROSITE" id="PS50075"/>
    </source>
</evidence>
<keyword evidence="8" id="KW-0119">Carbohydrate metabolism</keyword>
<dbReference type="InterPro" id="IPR020806">
    <property type="entry name" value="PKS_PP-bd"/>
</dbReference>
<dbReference type="InterPro" id="IPR023210">
    <property type="entry name" value="NADP_OxRdtase_dom"/>
</dbReference>
<dbReference type="SUPFAM" id="SSF47336">
    <property type="entry name" value="ACP-like"/>
    <property type="match status" value="1"/>
</dbReference>
<keyword evidence="3" id="KW-0596">Phosphopantetheine</keyword>
<dbReference type="CDD" id="cd19115">
    <property type="entry name" value="AKR_AKR2D1"/>
    <property type="match status" value="1"/>
</dbReference>
<dbReference type="SMART" id="SM00823">
    <property type="entry name" value="PKS_PP"/>
    <property type="match status" value="1"/>
</dbReference>
<dbReference type="PROSITE" id="PS50075">
    <property type="entry name" value="CARRIER"/>
    <property type="match status" value="1"/>
</dbReference>
<dbReference type="InterPro" id="IPR036812">
    <property type="entry name" value="NAD(P)_OxRdtase_dom_sf"/>
</dbReference>
<evidence type="ECO:0000256" key="6">
    <source>
        <dbReference type="ARBA" id="ARBA00023002"/>
    </source>
</evidence>
<dbReference type="EMBL" id="MDYQ01000002">
    <property type="protein sequence ID" value="PRP89518.1"/>
    <property type="molecule type" value="Genomic_DNA"/>
</dbReference>
<evidence type="ECO:0000256" key="9">
    <source>
        <dbReference type="ARBA" id="ARBA00038955"/>
    </source>
</evidence>
<keyword evidence="12" id="KW-1185">Reference proteome</keyword>
<sequence>MADVDGRVAVVNFQLFVYKPIVDTDNKSDSQRTQQELKPTGQKMPLVGFGLWKVTKSDCANTVYNAIKTGYRLFDGACDYGNEKEAGEGIRRAISDGLVKREDLFITSKLWNTFHAKEHVAQLARKQLADYGIDYFDLFLIHFPISLQYVDPATRYPPGWQEDGKVIQTNVPHAETWAAMEKLVDEGLAKNIGISNFAGGLIIDLLRTARIRPAVLQVEHHPYLQQPELIKFANLEKIAVTAYSSFGPQSYIEIDFPGAKDATPLFEHEVVVKLAKKYNKEPAQVLLRWATQRGIAVIPKSNNQKRLEQNLHCCDFDLSEEDLKSFEKLEQGMRMNNPGNYLQPPIYIFARDDMLTLLQHLELKAKTQTDQIVAIWVQDGQEIRLTVGELNRRAEDLAEYVSKRWKPQSGAVISILSTSGVNLLVTIFGILKVGFVPLVISPRNSAEIVKHLYRNSNSIGLLHVEALFQVANAVKEEDPSIELMALPLLFQTPAATGSHPDYHPSIEPRDAWVFMHSSGSTGIPKIIPVSSFQSHSSYWLGAQKGIVLLAAPTFHLFGCHFSMVYIVLKNNTILFPPSFPTTGEMMIQHIETYQPSTYVGIASLLEQMIPLIESKPSIWPQLSLMKHFYFGGAPCPPGLMERYLNYGVNLVSILGSTECQLMMMTGTEEGEQRHFPAMAVIPGVLHRWEPFGEQIELVICRDSPQRCPIMQNTPQGDYATGDLFVRTGEFSCDGRPLFLLQGRKDDTLVHSNGEKSNANAMEQDIKANSSLPMNVCVIGHGRFQCAVIVQILGSDEISRESRDVVYNAVARANRNFPSHSRIFPDKVHILEKGMVLPCTDKGSVIRKRTEVLYREVIEEMYTSTEEEDTTMAKEREIEGVVVEAVKRVLGLSEVEGEQNLFDVGLDSLCIQNITNTIKKATRIQVPTSLMYHHPTLNALITALEAIRDGKFQEKDAYEEANGLAREGVERMNQLPVHSSTTIPSKKRVVVLTGTTGSLGSFLLESLIADTTVSEIRAIVRGGESSSLEASLKSTDNSRVLQSWLSRDLPAAELQQSIQSSRLKFFPQGDDENLGLDETSWKEWTDHVTDIYLCGWKMDWNASVNSFLPLIRSVEAFCRMSSQGQPKRLVFCSSVGAVVRLSGKVEEKMYEESRVAGGSGYCLSKWVTEQTVAAASIHSKFPALICRIGQIAGSTRGVWNVSEHIPMMIKGSQFSKKMPSQYGNVDYIPVDTLARAIMETSQVPFEGPRVRHFVSPNTTTWSHFLHHLSASGLEFQVVDNSQWKDDLVNREESAEENPMVKLKEYFLSVEDDMCSLDTKLSSEESEAIRNCPEMDDQLVSKFVGHWKKASRTDPYETTALESTGERKQCG</sequence>
<feature type="domain" description="Carrier" evidence="10">
    <location>
        <begin position="872"/>
        <end position="947"/>
    </location>
</feature>
<evidence type="ECO:0000256" key="3">
    <source>
        <dbReference type="ARBA" id="ARBA00022450"/>
    </source>
</evidence>
<dbReference type="InterPro" id="IPR013120">
    <property type="entry name" value="FAR_NAD-bd"/>
</dbReference>
<dbReference type="Pfam" id="PF07993">
    <property type="entry name" value="NAD_binding_4"/>
    <property type="match status" value="1"/>
</dbReference>
<dbReference type="Pfam" id="PF00550">
    <property type="entry name" value="PP-binding"/>
    <property type="match status" value="1"/>
</dbReference>
<evidence type="ECO:0000256" key="1">
    <source>
        <dbReference type="ARBA" id="ARBA00004722"/>
    </source>
</evidence>
<dbReference type="PROSITE" id="PS00062">
    <property type="entry name" value="ALDOKETO_REDUCTASE_2"/>
    <property type="match status" value="1"/>
</dbReference>
<evidence type="ECO:0000256" key="8">
    <source>
        <dbReference type="ARBA" id="ARBA00023277"/>
    </source>
</evidence>
<comment type="caution">
    <text evidence="11">The sequence shown here is derived from an EMBL/GenBank/DDBJ whole genome shotgun (WGS) entry which is preliminary data.</text>
</comment>
<dbReference type="PANTHER" id="PTHR11732">
    <property type="entry name" value="ALDO/KETO REDUCTASE"/>
    <property type="match status" value="1"/>
</dbReference>
<dbReference type="EC" id="1.1.1.21" evidence="9"/>
<comment type="pathway">
    <text evidence="1">Carbohydrate metabolism; D-xylose degradation.</text>
</comment>
<proteinExistence type="inferred from homology"/>
<dbReference type="InterPro" id="IPR036291">
    <property type="entry name" value="NAD(P)-bd_dom_sf"/>
</dbReference>
<dbReference type="Proteomes" id="UP000241769">
    <property type="component" value="Unassembled WGS sequence"/>
</dbReference>